<evidence type="ECO:0000313" key="3">
    <source>
        <dbReference type="EMBL" id="SPQ93441.1"/>
    </source>
</evidence>
<dbReference type="SUPFAM" id="SSF117892">
    <property type="entry name" value="Band 7/SPFH domain"/>
    <property type="match status" value="1"/>
</dbReference>
<dbReference type="Proteomes" id="UP000290189">
    <property type="component" value="Unassembled WGS sequence"/>
</dbReference>
<dbReference type="Gene3D" id="3.30.479.30">
    <property type="entry name" value="Band 7 domain"/>
    <property type="match status" value="1"/>
</dbReference>
<dbReference type="EMBL" id="OVEO01000001">
    <property type="protein sequence ID" value="SPQ93441.1"/>
    <property type="molecule type" value="Genomic_DNA"/>
</dbReference>
<reference evidence="3 5" key="2">
    <citation type="submission" date="2018-03" db="EMBL/GenBank/DDBJ databases">
        <authorList>
            <person name="Fogelqvist J."/>
        </authorList>
    </citation>
    <scope>NUCLEOTIDE SEQUENCE [LARGE SCALE GENOMIC DNA]</scope>
</reference>
<protein>
    <recommendedName>
        <fullName evidence="1">Band 7 domain-containing protein</fullName>
    </recommendedName>
</protein>
<evidence type="ECO:0000313" key="5">
    <source>
        <dbReference type="Proteomes" id="UP000290189"/>
    </source>
</evidence>
<evidence type="ECO:0000313" key="2">
    <source>
        <dbReference type="EMBL" id="CEO96014.1"/>
    </source>
</evidence>
<dbReference type="OrthoDB" id="6738456at2759"/>
<dbReference type="SMART" id="SM00244">
    <property type="entry name" value="PHB"/>
    <property type="match status" value="1"/>
</dbReference>
<dbReference type="AlphaFoldDB" id="A0A0G4ILG9"/>
<evidence type="ECO:0000313" key="4">
    <source>
        <dbReference type="Proteomes" id="UP000039324"/>
    </source>
</evidence>
<accession>A0A0G4ILG9</accession>
<keyword evidence="3" id="KW-0496">Mitochondrion</keyword>
<geneLocation type="mitochondrion" evidence="3"/>
<organism evidence="2 4">
    <name type="scientific">Plasmodiophora brassicae</name>
    <name type="common">Clubroot disease agent</name>
    <dbReference type="NCBI Taxonomy" id="37360"/>
    <lineage>
        <taxon>Eukaryota</taxon>
        <taxon>Sar</taxon>
        <taxon>Rhizaria</taxon>
        <taxon>Endomyxa</taxon>
        <taxon>Phytomyxea</taxon>
        <taxon>Plasmodiophorida</taxon>
        <taxon>Plasmodiophoridae</taxon>
        <taxon>Plasmodiophora</taxon>
    </lineage>
</organism>
<gene>
    <name evidence="2" type="ORF">PBRA_004704</name>
    <name evidence="3" type="ORF">PLBR_LOCUS656</name>
</gene>
<name>A0A0G4ILG9_PLABS</name>
<dbReference type="STRING" id="37360.A0A0G4ILG9"/>
<proteinExistence type="predicted"/>
<dbReference type="Pfam" id="PF01145">
    <property type="entry name" value="Band_7"/>
    <property type="match status" value="1"/>
</dbReference>
<feature type="domain" description="Band 7" evidence="1">
    <location>
        <begin position="211"/>
        <end position="382"/>
    </location>
</feature>
<evidence type="ECO:0000259" key="1">
    <source>
        <dbReference type="SMART" id="SM00244"/>
    </source>
</evidence>
<dbReference type="InterPro" id="IPR001107">
    <property type="entry name" value="Band_7"/>
</dbReference>
<keyword evidence="4" id="KW-1185">Reference proteome</keyword>
<dbReference type="InterPro" id="IPR036013">
    <property type="entry name" value="Band_7/SPFH_dom_sf"/>
</dbReference>
<sequence>MATEPLLSPGAAEPVVILEAPKIEGADDWTVPESVKQHPYFVEVTSTLAKALRELDERMRKKNDYHLISGKRSHMVGGKVVSAGEMAVWNRNGRPVIAIDSGNYWNLSPRHEWVGLFNLSAPVDVLGLTVAQAGQSEALVVQDPQNRVFIIRNGGFASYGNVGRFKVLALVDTLNLGADCVVMEPGTNRILGWKKEVKTSADNTSTQFTVATFFNVPANNVVILQRGNTMLLMSAGQHVLTNPNTTYRCFYSLGERQIKFKTQPAYTIEGVPVLLNVNLRYRVIDPLKLTANYDDVLQALANPAQSAVNSVVSRMSYQQFMRAQKIDPSTGAHHAPWVEAFKAECLGDLQKQAIEYGINVESFDVLDRELEGKLGKDLESQSEQVLRNQVQATQVELQNHIATEAQRGKLQIAQVEAQIQKVTADANYYTANRASDAEYYMVLNAAKARAEASRLVVEQEAKNTVALAGAKTTEINLIAEGNASVPGGHAQLMQLSLFEIEKRKALPASTVYFSGDLGEHAGLQGSLVGGFALASGIDAARVK</sequence>
<reference evidence="2 4" key="1">
    <citation type="submission" date="2015-02" db="EMBL/GenBank/DDBJ databases">
        <authorList>
            <person name="Chooi Y.-H."/>
        </authorList>
    </citation>
    <scope>NUCLEOTIDE SEQUENCE [LARGE SCALE GENOMIC DNA]</scope>
    <source>
        <strain evidence="2">E3</strain>
    </source>
</reference>
<dbReference type="Proteomes" id="UP000039324">
    <property type="component" value="Unassembled WGS sequence"/>
</dbReference>
<dbReference type="EMBL" id="CDSF01000046">
    <property type="protein sequence ID" value="CEO96014.1"/>
    <property type="molecule type" value="Genomic_DNA"/>
</dbReference>